<reference evidence="3" key="1">
    <citation type="submission" date="2014-05" db="EMBL/GenBank/DDBJ databases">
        <title>The transcriptome of the halophilic microalga Tetraselmis sp. GSL018 isolated from the Great Salt Lake, Utah.</title>
        <authorList>
            <person name="Jinkerson R.E."/>
            <person name="D'Adamo S."/>
            <person name="Posewitz M.C."/>
        </authorList>
    </citation>
    <scope>NUCLEOTIDE SEQUENCE</scope>
    <source>
        <strain evidence="3">GSL018</strain>
    </source>
</reference>
<feature type="region of interest" description="Disordered" evidence="1">
    <location>
        <begin position="230"/>
        <end position="256"/>
    </location>
</feature>
<proteinExistence type="predicted"/>
<name>A0A061S5G7_9CHLO</name>
<gene>
    <name evidence="3" type="ORF">TSPGSL018_16038</name>
</gene>
<accession>A0A061S5G7</accession>
<dbReference type="PANTHER" id="PTHR36014">
    <property type="entry name" value="OS03G0176600 PROTEIN"/>
    <property type="match status" value="1"/>
</dbReference>
<sequence length="256" mass="27957">MVLASLFVTDVGHMKCSGYCNQSKRSRLPVTSRPRLAINVQASSRPQNSETSYGLENKLTPNSRIPRRFILMMTGIATLTLRPAVVDARGLERYIRKKELDPLETYVPPILAALEQLKDSVELASTAEGVEVSRKLLREGAFTGLRDNVRAVALYAERSGREGAGELVGGFFAALQDYDSLLFRCARESRAPSEDELRDSSTAAIEALKAVLGTLPDDVRERSESIFEKVKERAGEGRSGGGSGENVADPKLEAIL</sequence>
<evidence type="ECO:0000256" key="1">
    <source>
        <dbReference type="SAM" id="MobiDB-lite"/>
    </source>
</evidence>
<dbReference type="AlphaFoldDB" id="A0A061S5G7"/>
<dbReference type="InterPro" id="IPR057202">
    <property type="entry name" value="DUF7880"/>
</dbReference>
<feature type="domain" description="DUF7880" evidence="2">
    <location>
        <begin position="102"/>
        <end position="225"/>
    </location>
</feature>
<protein>
    <recommendedName>
        <fullName evidence="2">DUF7880 domain-containing protein</fullName>
    </recommendedName>
</protein>
<evidence type="ECO:0000313" key="3">
    <source>
        <dbReference type="EMBL" id="JAC78100.1"/>
    </source>
</evidence>
<organism evidence="3">
    <name type="scientific">Tetraselmis sp. GSL018</name>
    <dbReference type="NCBI Taxonomy" id="582737"/>
    <lineage>
        <taxon>Eukaryota</taxon>
        <taxon>Viridiplantae</taxon>
        <taxon>Chlorophyta</taxon>
        <taxon>core chlorophytes</taxon>
        <taxon>Chlorodendrophyceae</taxon>
        <taxon>Chlorodendrales</taxon>
        <taxon>Chlorodendraceae</taxon>
        <taxon>Tetraselmis</taxon>
    </lineage>
</organism>
<dbReference type="PANTHER" id="PTHR36014:SF1">
    <property type="entry name" value="OS03G0176700 PROTEIN"/>
    <property type="match status" value="1"/>
</dbReference>
<dbReference type="Pfam" id="PF25306">
    <property type="entry name" value="DUF7880"/>
    <property type="match status" value="1"/>
</dbReference>
<evidence type="ECO:0000259" key="2">
    <source>
        <dbReference type="Pfam" id="PF25306"/>
    </source>
</evidence>
<dbReference type="EMBL" id="GBEZ01007357">
    <property type="protein sequence ID" value="JAC78100.1"/>
    <property type="molecule type" value="Transcribed_RNA"/>
</dbReference>